<dbReference type="Proteomes" id="UP000692954">
    <property type="component" value="Unassembled WGS sequence"/>
</dbReference>
<dbReference type="AlphaFoldDB" id="A0A8S1NPK9"/>
<dbReference type="EMBL" id="CAJJDN010000058">
    <property type="protein sequence ID" value="CAD8092256.1"/>
    <property type="molecule type" value="Genomic_DNA"/>
</dbReference>
<evidence type="ECO:0000256" key="5">
    <source>
        <dbReference type="ARBA" id="ARBA00023273"/>
    </source>
</evidence>
<protein>
    <submittedName>
        <fullName evidence="7">Uncharacterized protein</fullName>
    </submittedName>
</protein>
<comment type="caution">
    <text evidence="7">The sequence shown here is derived from an EMBL/GenBank/DDBJ whole genome shotgun (WGS) entry which is preliminary data.</text>
</comment>
<gene>
    <name evidence="7" type="ORF">PSON_ATCC_30995.1.T0580311</name>
</gene>
<name>A0A8S1NPK9_9CILI</name>
<reference evidence="7" key="1">
    <citation type="submission" date="2021-01" db="EMBL/GenBank/DDBJ databases">
        <authorList>
            <consortium name="Genoscope - CEA"/>
            <person name="William W."/>
        </authorList>
    </citation>
    <scope>NUCLEOTIDE SEQUENCE</scope>
</reference>
<keyword evidence="3" id="KW-0963">Cytoplasm</keyword>
<proteinExistence type="inferred from homology"/>
<evidence type="ECO:0000256" key="1">
    <source>
        <dbReference type="ARBA" id="ARBA00004138"/>
    </source>
</evidence>
<evidence type="ECO:0000256" key="6">
    <source>
        <dbReference type="ARBA" id="ARBA00038014"/>
    </source>
</evidence>
<evidence type="ECO:0000256" key="4">
    <source>
        <dbReference type="ARBA" id="ARBA00023212"/>
    </source>
</evidence>
<evidence type="ECO:0000256" key="3">
    <source>
        <dbReference type="ARBA" id="ARBA00022490"/>
    </source>
</evidence>
<evidence type="ECO:0000313" key="8">
    <source>
        <dbReference type="Proteomes" id="UP000692954"/>
    </source>
</evidence>
<keyword evidence="4" id="KW-0206">Cytoskeleton</keyword>
<evidence type="ECO:0000313" key="7">
    <source>
        <dbReference type="EMBL" id="CAD8092256.1"/>
    </source>
</evidence>
<dbReference type="PANTHER" id="PTHR20899:SF1">
    <property type="entry name" value="PIERCER OF MICROTUBULE WALL 1 PROTEIN"/>
    <property type="match status" value="1"/>
</dbReference>
<comment type="subcellular location">
    <subcellularLocation>
        <location evidence="1">Cell projection</location>
        <location evidence="1">Cilium</location>
    </subcellularLocation>
    <subcellularLocation>
        <location evidence="2">Cytoplasm</location>
        <location evidence="2">Cytoskeleton</location>
    </subcellularLocation>
</comment>
<comment type="similarity">
    <text evidence="6">Belongs to the PIERCE1 family.</text>
</comment>
<accession>A0A8S1NPK9</accession>
<dbReference type="GO" id="GO:0005879">
    <property type="term" value="C:axonemal microtubule"/>
    <property type="evidence" value="ECO:0007669"/>
    <property type="project" value="InterPro"/>
</dbReference>
<keyword evidence="8" id="KW-1185">Reference proteome</keyword>
<keyword evidence="5" id="KW-0966">Cell projection</keyword>
<sequence>MQHPRSISAHYNTCNSQYGNGWLLHEGKQQVKLDQIPVPTYAEIVRNMQDFRRAEKLIKNKLVAQQFGLEKQSQEIEKEIQKRKIDNKVPPKPFPVRENEYTKPTQGINVGSPIYETQNMLYGQLNPTKFELIEKFYPREAKFTQGFLGHNYKFDGLNTSVAFSKTHKALDEY</sequence>
<dbReference type="Pfam" id="PF14892">
    <property type="entry name" value="PIRC1_2"/>
    <property type="match status" value="1"/>
</dbReference>
<dbReference type="GO" id="GO:0035082">
    <property type="term" value="P:axoneme assembly"/>
    <property type="evidence" value="ECO:0007669"/>
    <property type="project" value="InterPro"/>
</dbReference>
<dbReference type="PANTHER" id="PTHR20899">
    <property type="entry name" value="PIERCE HOMOLOG"/>
    <property type="match status" value="1"/>
</dbReference>
<organism evidence="7 8">
    <name type="scientific">Paramecium sonneborni</name>
    <dbReference type="NCBI Taxonomy" id="65129"/>
    <lineage>
        <taxon>Eukaryota</taxon>
        <taxon>Sar</taxon>
        <taxon>Alveolata</taxon>
        <taxon>Ciliophora</taxon>
        <taxon>Intramacronucleata</taxon>
        <taxon>Oligohymenophorea</taxon>
        <taxon>Peniculida</taxon>
        <taxon>Parameciidae</taxon>
        <taxon>Paramecium</taxon>
    </lineage>
</organism>
<evidence type="ECO:0000256" key="2">
    <source>
        <dbReference type="ARBA" id="ARBA00004245"/>
    </source>
</evidence>
<dbReference type="InterPro" id="IPR026507">
    <property type="entry name" value="PIRC1/2"/>
</dbReference>